<keyword evidence="1" id="KW-1133">Transmembrane helix</keyword>
<dbReference type="AlphaFoldDB" id="A0A0F9E0E6"/>
<gene>
    <name evidence="2" type="ORF">LCGC14_2484060</name>
</gene>
<name>A0A0F9E0E6_9ZZZZ</name>
<proteinExistence type="predicted"/>
<evidence type="ECO:0000313" key="2">
    <source>
        <dbReference type="EMBL" id="KKL17588.1"/>
    </source>
</evidence>
<reference evidence="2" key="1">
    <citation type="journal article" date="2015" name="Nature">
        <title>Complex archaea that bridge the gap between prokaryotes and eukaryotes.</title>
        <authorList>
            <person name="Spang A."/>
            <person name="Saw J.H."/>
            <person name="Jorgensen S.L."/>
            <person name="Zaremba-Niedzwiedzka K."/>
            <person name="Martijn J."/>
            <person name="Lind A.E."/>
            <person name="van Eijk R."/>
            <person name="Schleper C."/>
            <person name="Guy L."/>
            <person name="Ettema T.J."/>
        </authorList>
    </citation>
    <scope>NUCLEOTIDE SEQUENCE</scope>
</reference>
<evidence type="ECO:0000256" key="1">
    <source>
        <dbReference type="SAM" id="Phobius"/>
    </source>
</evidence>
<comment type="caution">
    <text evidence="2">The sequence shown here is derived from an EMBL/GenBank/DDBJ whole genome shotgun (WGS) entry which is preliminary data.</text>
</comment>
<feature type="transmembrane region" description="Helical" evidence="1">
    <location>
        <begin position="29"/>
        <end position="57"/>
    </location>
</feature>
<protein>
    <submittedName>
        <fullName evidence="2">Uncharacterized protein</fullName>
    </submittedName>
</protein>
<keyword evidence="1" id="KW-0812">Transmembrane</keyword>
<keyword evidence="1" id="KW-0472">Membrane</keyword>
<organism evidence="2">
    <name type="scientific">marine sediment metagenome</name>
    <dbReference type="NCBI Taxonomy" id="412755"/>
    <lineage>
        <taxon>unclassified sequences</taxon>
        <taxon>metagenomes</taxon>
        <taxon>ecological metagenomes</taxon>
    </lineage>
</organism>
<sequence>MFQIIFGAIALGLPLLVIGEGTGVELVTYIGIGIMALPWAALSLILCISLVFGIGVFPSNKG</sequence>
<dbReference type="EMBL" id="LAZR01039201">
    <property type="protein sequence ID" value="KKL17588.1"/>
    <property type="molecule type" value="Genomic_DNA"/>
</dbReference>
<accession>A0A0F9E0E6</accession>